<dbReference type="PANTHER" id="PTHR46599">
    <property type="entry name" value="PIGGYBAC TRANSPOSABLE ELEMENT-DERIVED PROTEIN 4"/>
    <property type="match status" value="1"/>
</dbReference>
<protein>
    <recommendedName>
        <fullName evidence="3">PiggyBac transposable element-derived protein domain-containing protein</fullName>
    </recommendedName>
</protein>
<keyword evidence="2" id="KW-1185">Reference proteome</keyword>
<name>A0A225VPS3_9STRA</name>
<proteinExistence type="predicted"/>
<dbReference type="OrthoDB" id="10057959at2759"/>
<gene>
    <name evidence="1" type="ORF">PHMEG_00020115</name>
</gene>
<accession>A0A225VPS3</accession>
<reference evidence="2" key="1">
    <citation type="submission" date="2017-03" db="EMBL/GenBank/DDBJ databases">
        <title>Phytopthora megakarya and P. palmivora, two closely related causual agents of cacao black pod achieved similar genome size and gene model numbers by different mechanisms.</title>
        <authorList>
            <person name="Ali S."/>
            <person name="Shao J."/>
            <person name="Larry D.J."/>
            <person name="Kronmiller B."/>
            <person name="Shen D."/>
            <person name="Strem M.D."/>
            <person name="Melnick R.L."/>
            <person name="Guiltinan M.J."/>
            <person name="Tyler B.M."/>
            <person name="Meinhardt L.W."/>
            <person name="Bailey B.A."/>
        </authorList>
    </citation>
    <scope>NUCLEOTIDE SEQUENCE [LARGE SCALE GENOMIC DNA]</scope>
    <source>
        <strain evidence="2">zdho120</strain>
    </source>
</reference>
<dbReference type="AlphaFoldDB" id="A0A225VPS3"/>
<evidence type="ECO:0008006" key="3">
    <source>
        <dbReference type="Google" id="ProtNLM"/>
    </source>
</evidence>
<evidence type="ECO:0000313" key="2">
    <source>
        <dbReference type="Proteomes" id="UP000198211"/>
    </source>
</evidence>
<evidence type="ECO:0000313" key="1">
    <source>
        <dbReference type="EMBL" id="OWZ07486.1"/>
    </source>
</evidence>
<comment type="caution">
    <text evidence="1">The sequence shown here is derived from an EMBL/GenBank/DDBJ whole genome shotgun (WGS) entry which is preliminary data.</text>
</comment>
<dbReference type="PANTHER" id="PTHR46599:SF3">
    <property type="entry name" value="PIGGYBAC TRANSPOSABLE ELEMENT-DERIVED PROTEIN 4"/>
    <property type="match status" value="1"/>
</dbReference>
<dbReference type="Proteomes" id="UP000198211">
    <property type="component" value="Unassembled WGS sequence"/>
</dbReference>
<organism evidence="1 2">
    <name type="scientific">Phytophthora megakarya</name>
    <dbReference type="NCBI Taxonomy" id="4795"/>
    <lineage>
        <taxon>Eukaryota</taxon>
        <taxon>Sar</taxon>
        <taxon>Stramenopiles</taxon>
        <taxon>Oomycota</taxon>
        <taxon>Peronosporomycetes</taxon>
        <taxon>Peronosporales</taxon>
        <taxon>Peronosporaceae</taxon>
        <taxon>Phytophthora</taxon>
    </lineage>
</organism>
<dbReference type="EMBL" id="NBNE01003521">
    <property type="protein sequence ID" value="OWZ07486.1"/>
    <property type="molecule type" value="Genomic_DNA"/>
</dbReference>
<sequence length="405" mass="45669">MSRIRFQAIRGSFQWHPPFVTSDIIDQHNEEDGDAAFVNEGLAVPCAETSRDTAVETSQAEASTGEVEQRARQDPLRHSRHLLEHFQTRFANTAVPFGVSSLDEIGVRTKERSLARTFMPLKPDRFAVRFDAVVGWHSLYIHSLWDNGSGNTLPTGEVEQRARQDPLRHSRHLLEHFQTRFANTAVPFGVSSLDEIGVRNFQTRFANTAVPFGVSSLDEIGSDSTRSLVGIRYTYTLYGTMDLTIRYLPPQLSDIHTYFLDYENRLTTPLPVVTLKFEKKNAGALWMPMVEHQTMLHPAPTGTRLLVCDNFYTRHDLAKAVLTMTDNEVYMLGTVRQDWVGSLNSAAVKAAIERVRNKPRGSWEVVAALDRTAVSKKAKKAHDQAQKQLPGHLRIPYAPPISFSR</sequence>